<reference evidence="1 2" key="1">
    <citation type="submission" date="2015-09" db="EMBL/GenBank/DDBJ databases">
        <title>Draft genome sequence of Kouleothrix aurantiaca JCM 19913.</title>
        <authorList>
            <person name="Hemp J."/>
        </authorList>
    </citation>
    <scope>NUCLEOTIDE SEQUENCE [LARGE SCALE GENOMIC DNA]</scope>
    <source>
        <strain evidence="1 2">COM-B</strain>
    </source>
</reference>
<protein>
    <submittedName>
        <fullName evidence="1">Uncharacterized protein</fullName>
    </submittedName>
</protein>
<gene>
    <name evidence="1" type="ORF">SE17_11515</name>
</gene>
<dbReference type="EMBL" id="LJCR01000337">
    <property type="protein sequence ID" value="KPV53115.1"/>
    <property type="molecule type" value="Genomic_DNA"/>
</dbReference>
<sequence length="260" mass="25688">DGVAVLRVPAAGGADPVVLAKGAPFVAPRGLAISSDGQQIYVAEPEARGDDGMSGRVFALPAVGGTPMPVAGTAGTAPRGLEIAHEASGDVLYLAGNVAGSSEPVVLKLVLASGAAPEVLAKGAPLIEPTGLAITQDGPVLVADRAAAGAGKGSVFRIRAGGKAEQIAGPVRTGTPVVGAALTLEESALLVSALAPDRDSAQVLLVEMGTLKQGIVNKVIEANTGSGGVHRAHNRNVFAWADSTLPGPGRKGGGVYLLTP</sequence>
<accession>A0A0P9F948</accession>
<organism evidence="1 2">
    <name type="scientific">Kouleothrix aurantiaca</name>
    <dbReference type="NCBI Taxonomy" id="186479"/>
    <lineage>
        <taxon>Bacteria</taxon>
        <taxon>Bacillati</taxon>
        <taxon>Chloroflexota</taxon>
        <taxon>Chloroflexia</taxon>
        <taxon>Chloroflexales</taxon>
        <taxon>Roseiflexineae</taxon>
        <taxon>Roseiflexaceae</taxon>
        <taxon>Kouleothrix</taxon>
    </lineage>
</organism>
<dbReference type="Proteomes" id="UP000050509">
    <property type="component" value="Unassembled WGS sequence"/>
</dbReference>
<proteinExistence type="predicted"/>
<name>A0A0P9F948_9CHLR</name>
<dbReference type="Gene3D" id="2.120.10.30">
    <property type="entry name" value="TolB, C-terminal domain"/>
    <property type="match status" value="1"/>
</dbReference>
<dbReference type="InterPro" id="IPR011042">
    <property type="entry name" value="6-blade_b-propeller_TolB-like"/>
</dbReference>
<dbReference type="SUPFAM" id="SSF75011">
    <property type="entry name" value="3-carboxy-cis,cis-mucoante lactonizing enzyme"/>
    <property type="match status" value="1"/>
</dbReference>
<evidence type="ECO:0000313" key="2">
    <source>
        <dbReference type="Proteomes" id="UP000050509"/>
    </source>
</evidence>
<feature type="non-terminal residue" evidence="1">
    <location>
        <position position="1"/>
    </location>
</feature>
<dbReference type="AlphaFoldDB" id="A0A0P9F948"/>
<keyword evidence="2" id="KW-1185">Reference proteome</keyword>
<evidence type="ECO:0000313" key="1">
    <source>
        <dbReference type="EMBL" id="KPV53115.1"/>
    </source>
</evidence>
<comment type="caution">
    <text evidence="1">The sequence shown here is derived from an EMBL/GenBank/DDBJ whole genome shotgun (WGS) entry which is preliminary data.</text>
</comment>